<dbReference type="Pfam" id="PF00356">
    <property type="entry name" value="LacI"/>
    <property type="match status" value="1"/>
</dbReference>
<dbReference type="InterPro" id="IPR010982">
    <property type="entry name" value="Lambda_DNA-bd_dom_sf"/>
</dbReference>
<organism evidence="5 6">
    <name type="scientific">Xylanibacter rodentium</name>
    <dbReference type="NCBI Taxonomy" id="2736289"/>
    <lineage>
        <taxon>Bacteria</taxon>
        <taxon>Pseudomonadati</taxon>
        <taxon>Bacteroidota</taxon>
        <taxon>Bacteroidia</taxon>
        <taxon>Bacteroidales</taxon>
        <taxon>Prevotellaceae</taxon>
        <taxon>Xylanibacter</taxon>
    </lineage>
</organism>
<dbReference type="GeneID" id="82156971"/>
<evidence type="ECO:0000256" key="2">
    <source>
        <dbReference type="ARBA" id="ARBA00023125"/>
    </source>
</evidence>
<evidence type="ECO:0000259" key="4">
    <source>
        <dbReference type="PROSITE" id="PS50932"/>
    </source>
</evidence>
<dbReference type="Proteomes" id="UP001193734">
    <property type="component" value="Unassembled WGS sequence"/>
</dbReference>
<feature type="domain" description="HTH lacI-type" evidence="4">
    <location>
        <begin position="7"/>
        <end position="61"/>
    </location>
</feature>
<dbReference type="InterPro" id="IPR028082">
    <property type="entry name" value="Peripla_BP_I"/>
</dbReference>
<evidence type="ECO:0000313" key="6">
    <source>
        <dbReference type="Proteomes" id="UP001193734"/>
    </source>
</evidence>
<comment type="caution">
    <text evidence="5">The sequence shown here is derived from an EMBL/GenBank/DDBJ whole genome shotgun (WGS) entry which is preliminary data.</text>
</comment>
<dbReference type="GO" id="GO:0003677">
    <property type="term" value="F:DNA binding"/>
    <property type="evidence" value="ECO:0007669"/>
    <property type="project" value="UniProtKB-KW"/>
</dbReference>
<dbReference type="Gene3D" id="3.40.50.2300">
    <property type="match status" value="2"/>
</dbReference>
<proteinExistence type="predicted"/>
<dbReference type="CDD" id="cd01392">
    <property type="entry name" value="HTH_LacI"/>
    <property type="match status" value="1"/>
</dbReference>
<dbReference type="RefSeq" id="WP_172176101.1">
    <property type="nucleotide sequence ID" value="NZ_CASGIA010000004.1"/>
</dbReference>
<protein>
    <submittedName>
        <fullName evidence="5">LacI family DNA-binding transcriptional regulator</fullName>
    </submittedName>
</protein>
<sequence length="342" mass="37719">MEIKKTASLKDIAQRLGISIATVSRALQGHSSISTNTRRKVEEAAREMNYSKNFIADSLRSGSLPIIGVIVPHGVTLFYSSVLDGIEHVAAQEGYAVICMNSHERYDEEHRNVQSLAGLHVAGIIASVTQETADSAHFDLLSEEGIPVVFVARDINTTRYSSVVADSVDAARKATHHLASQGCRRIAILCGPDCLRMVAERKHGYIEALHELHIPVRPEYVAYSDIEMPSAIDATDTFLDLPQPPDAILALNDTLLFAAMRAIRSRGLSMPSDIALMGFSDVEYTVDVSPTLSTIEDQSRLMGETACRTLIAHIRDSRQKPNRIIVPTIQRIRESSRKTFKR</sequence>
<dbReference type="PANTHER" id="PTHR30146:SF109">
    <property type="entry name" value="HTH-TYPE TRANSCRIPTIONAL REGULATOR GALS"/>
    <property type="match status" value="1"/>
</dbReference>
<dbReference type="EMBL" id="JABKKE010000005">
    <property type="protein sequence ID" value="NPE13546.1"/>
    <property type="molecule type" value="Genomic_DNA"/>
</dbReference>
<gene>
    <name evidence="5" type="ORF">HPS55_04245</name>
</gene>
<accession>A0ABX2AV52</accession>
<dbReference type="InterPro" id="IPR000843">
    <property type="entry name" value="HTH_LacI"/>
</dbReference>
<evidence type="ECO:0000313" key="5">
    <source>
        <dbReference type="EMBL" id="NPE13546.1"/>
    </source>
</evidence>
<dbReference type="PANTHER" id="PTHR30146">
    <property type="entry name" value="LACI-RELATED TRANSCRIPTIONAL REPRESSOR"/>
    <property type="match status" value="1"/>
</dbReference>
<dbReference type="PROSITE" id="PS50932">
    <property type="entry name" value="HTH_LACI_2"/>
    <property type="match status" value="1"/>
</dbReference>
<keyword evidence="2 5" id="KW-0238">DNA-binding</keyword>
<name>A0ABX2AV52_9BACT</name>
<dbReference type="Pfam" id="PF00532">
    <property type="entry name" value="Peripla_BP_1"/>
    <property type="match status" value="1"/>
</dbReference>
<dbReference type="CDD" id="cd06267">
    <property type="entry name" value="PBP1_LacI_sugar_binding-like"/>
    <property type="match status" value="1"/>
</dbReference>
<keyword evidence="1" id="KW-0805">Transcription regulation</keyword>
<keyword evidence="3" id="KW-0804">Transcription</keyword>
<evidence type="ECO:0000256" key="1">
    <source>
        <dbReference type="ARBA" id="ARBA00023015"/>
    </source>
</evidence>
<dbReference type="SUPFAM" id="SSF53822">
    <property type="entry name" value="Periplasmic binding protein-like I"/>
    <property type="match status" value="1"/>
</dbReference>
<evidence type="ECO:0000256" key="3">
    <source>
        <dbReference type="ARBA" id="ARBA00023163"/>
    </source>
</evidence>
<dbReference type="Gene3D" id="1.10.260.40">
    <property type="entry name" value="lambda repressor-like DNA-binding domains"/>
    <property type="match status" value="1"/>
</dbReference>
<keyword evidence="6" id="KW-1185">Reference proteome</keyword>
<dbReference type="InterPro" id="IPR001761">
    <property type="entry name" value="Peripla_BP/Lac1_sug-bd_dom"/>
</dbReference>
<reference evidence="5 6" key="1">
    <citation type="submission" date="2020-05" db="EMBL/GenBank/DDBJ databases">
        <title>Distinct polysaccharide utilization as determinants for interspecies competition between intestinal Prevotella spp.</title>
        <authorList>
            <person name="Galvez E.J.C."/>
            <person name="Iljazovic A."/>
            <person name="Strowig T."/>
        </authorList>
    </citation>
    <scope>NUCLEOTIDE SEQUENCE [LARGE SCALE GENOMIC DNA]</scope>
    <source>
        <strain evidence="5 6">PROD</strain>
    </source>
</reference>
<dbReference type="SMART" id="SM00354">
    <property type="entry name" value="HTH_LACI"/>
    <property type="match status" value="1"/>
</dbReference>
<dbReference type="SUPFAM" id="SSF47413">
    <property type="entry name" value="lambda repressor-like DNA-binding domains"/>
    <property type="match status" value="1"/>
</dbReference>